<protein>
    <submittedName>
        <fullName evidence="6">Serine protease</fullName>
    </submittedName>
</protein>
<sequence length="376" mass="40028">MNLFKKLMCSVSAVTVSALLVIPVMAANEAQWKRNDKGWWYEEADGTYPTNAWKLIKDKWYYFDGIGYMVENRWIGNYYLGADGAMLVSTSTPDGYYVDATGKWVEGVSKAAVNISKTSGSGTKRSSSGGGRSSGGSGGSGGSRRGGGGSGGSGGNGSSLGSSSGSSVGTAGNTGNNTLTTPNTTTPAVSTQETQVIEALKAMGLSEKEAKLYYMINAYRESLGLPKLSFSKSLTEVARAHVSDSNAYTPENQVDSRGVQGNLHSWSGNGSWTRLVYTGDHSYANGMWSKPREITNYTGNGYEISSKYGGMISPETALGLWKNSSAHNEVMITGGMWSDLKTMGVSIDGHYAHVWFGSDADPDGYYDVANYDVIHP</sequence>
<evidence type="ECO:0000313" key="6">
    <source>
        <dbReference type="EMBL" id="RRJ25542.1"/>
    </source>
</evidence>
<reference evidence="6 7" key="1">
    <citation type="submission" date="2018-11" db="EMBL/GenBank/DDBJ databases">
        <title>Genome sequencing of Lachnoanaerobaculum sp. KCOM 2030 (= ChDC B114).</title>
        <authorList>
            <person name="Kook J.-K."/>
            <person name="Park S.-N."/>
            <person name="Lim Y.K."/>
        </authorList>
    </citation>
    <scope>NUCLEOTIDE SEQUENCE [LARGE SCALE GENOMIC DNA]</scope>
    <source>
        <strain evidence="6 7">KCOM 2030</strain>
    </source>
</reference>
<name>A0A3P3QW85_9FIRM</name>
<feature type="repeat" description="Cell wall-binding" evidence="2">
    <location>
        <begin position="50"/>
        <end position="69"/>
    </location>
</feature>
<evidence type="ECO:0000256" key="3">
    <source>
        <dbReference type="SAM" id="MobiDB-lite"/>
    </source>
</evidence>
<feature type="compositionally biased region" description="Low complexity" evidence="3">
    <location>
        <begin position="116"/>
        <end position="127"/>
    </location>
</feature>
<dbReference type="Proteomes" id="UP000272490">
    <property type="component" value="Unassembled WGS sequence"/>
</dbReference>
<dbReference type="OrthoDB" id="1928949at2"/>
<feature type="compositionally biased region" description="Gly residues" evidence="3">
    <location>
        <begin position="128"/>
        <end position="158"/>
    </location>
</feature>
<dbReference type="GO" id="GO:0006508">
    <property type="term" value="P:proteolysis"/>
    <property type="evidence" value="ECO:0007669"/>
    <property type="project" value="UniProtKB-KW"/>
</dbReference>
<feature type="signal peptide" evidence="4">
    <location>
        <begin position="1"/>
        <end position="26"/>
    </location>
</feature>
<feature type="domain" description="SCP" evidence="5">
    <location>
        <begin position="214"/>
        <end position="347"/>
    </location>
</feature>
<evidence type="ECO:0000256" key="2">
    <source>
        <dbReference type="PROSITE-ProRule" id="PRU00591"/>
    </source>
</evidence>
<proteinExistence type="predicted"/>
<dbReference type="GO" id="GO:0008233">
    <property type="term" value="F:peptidase activity"/>
    <property type="evidence" value="ECO:0007669"/>
    <property type="project" value="UniProtKB-KW"/>
</dbReference>
<gene>
    <name evidence="6" type="ORF">EHV10_07895</name>
</gene>
<dbReference type="Pfam" id="PF19085">
    <property type="entry name" value="Choline_bind_2"/>
    <property type="match status" value="1"/>
</dbReference>
<dbReference type="RefSeq" id="WP_128674171.1">
    <property type="nucleotide sequence ID" value="NZ_RRCO01000003.1"/>
</dbReference>
<dbReference type="InterPro" id="IPR014044">
    <property type="entry name" value="CAP_dom"/>
</dbReference>
<keyword evidence="6" id="KW-0645">Protease</keyword>
<accession>A0A3P3QW85</accession>
<dbReference type="Gene3D" id="3.40.33.10">
    <property type="entry name" value="CAP"/>
    <property type="match status" value="1"/>
</dbReference>
<evidence type="ECO:0000256" key="4">
    <source>
        <dbReference type="SAM" id="SignalP"/>
    </source>
</evidence>
<comment type="caution">
    <text evidence="6">The sequence shown here is derived from an EMBL/GenBank/DDBJ whole genome shotgun (WGS) entry which is preliminary data.</text>
</comment>
<dbReference type="AlphaFoldDB" id="A0A3P3QW85"/>
<organism evidence="6 7">
    <name type="scientific">Lachnoanaerobaculum gingivalis</name>
    <dbReference type="NCBI Taxonomy" id="2490855"/>
    <lineage>
        <taxon>Bacteria</taxon>
        <taxon>Bacillati</taxon>
        <taxon>Bacillota</taxon>
        <taxon>Clostridia</taxon>
        <taxon>Lachnospirales</taxon>
        <taxon>Lachnospiraceae</taxon>
        <taxon>Lachnoanaerobaculum</taxon>
    </lineage>
</organism>
<dbReference type="InterPro" id="IPR018337">
    <property type="entry name" value="Cell_wall/Cho-bd_repeat"/>
</dbReference>
<dbReference type="PROSITE" id="PS51170">
    <property type="entry name" value="CW"/>
    <property type="match status" value="1"/>
</dbReference>
<dbReference type="InterPro" id="IPR035940">
    <property type="entry name" value="CAP_sf"/>
</dbReference>
<dbReference type="Pfam" id="PF00188">
    <property type="entry name" value="CAP"/>
    <property type="match status" value="1"/>
</dbReference>
<keyword evidence="6" id="KW-0378">Hydrolase</keyword>
<feature type="region of interest" description="Disordered" evidence="3">
    <location>
        <begin position="116"/>
        <end position="191"/>
    </location>
</feature>
<evidence type="ECO:0000313" key="7">
    <source>
        <dbReference type="Proteomes" id="UP000272490"/>
    </source>
</evidence>
<dbReference type="Gene3D" id="2.10.270.10">
    <property type="entry name" value="Cholin Binding"/>
    <property type="match status" value="1"/>
</dbReference>
<evidence type="ECO:0000259" key="5">
    <source>
        <dbReference type="Pfam" id="PF00188"/>
    </source>
</evidence>
<dbReference type="SUPFAM" id="SSF69360">
    <property type="entry name" value="Cell wall binding repeat"/>
    <property type="match status" value="1"/>
</dbReference>
<feature type="compositionally biased region" description="Low complexity" evidence="3">
    <location>
        <begin position="159"/>
        <end position="191"/>
    </location>
</feature>
<keyword evidence="1" id="KW-0677">Repeat</keyword>
<evidence type="ECO:0000256" key="1">
    <source>
        <dbReference type="ARBA" id="ARBA00022737"/>
    </source>
</evidence>
<feature type="chain" id="PRO_5018179511" evidence="4">
    <location>
        <begin position="27"/>
        <end position="376"/>
    </location>
</feature>
<keyword evidence="4" id="KW-0732">Signal</keyword>
<dbReference type="SUPFAM" id="SSF55797">
    <property type="entry name" value="PR-1-like"/>
    <property type="match status" value="1"/>
</dbReference>
<keyword evidence="7" id="KW-1185">Reference proteome</keyword>
<dbReference type="EMBL" id="RRCO01000003">
    <property type="protein sequence ID" value="RRJ25542.1"/>
    <property type="molecule type" value="Genomic_DNA"/>
</dbReference>